<keyword evidence="2" id="KW-1185">Reference proteome</keyword>
<evidence type="ECO:0000313" key="1">
    <source>
        <dbReference type="EMBL" id="MDT0462183.1"/>
    </source>
</evidence>
<dbReference type="EMBL" id="JAVREY010000003">
    <property type="protein sequence ID" value="MDT0462183.1"/>
    <property type="molecule type" value="Genomic_DNA"/>
</dbReference>
<reference evidence="2" key="1">
    <citation type="submission" date="2023-07" db="EMBL/GenBank/DDBJ databases">
        <title>30 novel species of actinomycetes from the DSMZ collection.</title>
        <authorList>
            <person name="Nouioui I."/>
        </authorList>
    </citation>
    <scope>NUCLEOTIDE SEQUENCE [LARGE SCALE GENOMIC DNA]</scope>
    <source>
        <strain evidence="2">DSM 41699</strain>
    </source>
</reference>
<dbReference type="Proteomes" id="UP001183809">
    <property type="component" value="Unassembled WGS sequence"/>
</dbReference>
<protein>
    <submittedName>
        <fullName evidence="1">Uncharacterized protein</fullName>
    </submittedName>
</protein>
<dbReference type="RefSeq" id="WP_311691908.1">
    <property type="nucleotide sequence ID" value="NZ_JAVREY010000003.1"/>
</dbReference>
<gene>
    <name evidence="1" type="ORF">RM764_04035</name>
</gene>
<sequence>MVWQPLLCRGRSGPRVLCTSTHTRAAQVHAARAAYDRRAAD</sequence>
<proteinExistence type="predicted"/>
<evidence type="ECO:0000313" key="2">
    <source>
        <dbReference type="Proteomes" id="UP001183809"/>
    </source>
</evidence>
<name>A0ABU2TMM2_9ACTN</name>
<comment type="caution">
    <text evidence="1">The sequence shown here is derived from an EMBL/GenBank/DDBJ whole genome shotgun (WGS) entry which is preliminary data.</text>
</comment>
<organism evidence="1 2">
    <name type="scientific">Streptomyces gibsoniae</name>
    <dbReference type="NCBI Taxonomy" id="3075529"/>
    <lineage>
        <taxon>Bacteria</taxon>
        <taxon>Bacillati</taxon>
        <taxon>Actinomycetota</taxon>
        <taxon>Actinomycetes</taxon>
        <taxon>Kitasatosporales</taxon>
        <taxon>Streptomycetaceae</taxon>
        <taxon>Streptomyces</taxon>
    </lineage>
</organism>
<accession>A0ABU2TMM2</accession>